<organism evidence="2">
    <name type="scientific">Siphoviridae sp. gcode 4</name>
    <dbReference type="NCBI Taxonomy" id="2838368"/>
    <lineage>
        <taxon>Viruses</taxon>
        <taxon>Duplodnaviria</taxon>
        <taxon>Heunggongvirae</taxon>
        <taxon>Uroviricota</taxon>
        <taxon>Caudoviricetes</taxon>
    </lineage>
</organism>
<evidence type="ECO:0000313" key="2">
    <source>
        <dbReference type="EMBL" id="DAE92708.1"/>
    </source>
</evidence>
<sequence>MKIKRYQNGGISYTPFFRDAAEPTQVATQTSKTSENKEEQLIQKEIINVLKENGLPNDVDYFLDRANSFLRKSQNLGELFVSGQSNQYDMSDLIRLQSLANRIKHNNELHETASEQIIKEGSGSEVAISNEGSLYVYNKDGSIKTISADTYYKNPQKYQALTNSQLIHLREERPELAYNNSILTDLSNTVGMKSIVDYVKATIGAFGTNKSSNQFDRYTSKYQNKIEKGFEQLLGFNGPDGIYKVTESNSTSNQGYHDKESLDLAVNYLYKTLPQNMKNVLRAQAAAEGFNPSNPEDVKRLLQIAVVEHTNHSVENTQALDYDSTASKAGSGSSGGTDKDVNRSSLETIAAGRVVDPKIAVLSTSDAKGGLEIVTRDYPLQDKNGTQVTQNTLKNVLDKAEIGNIVDKNSIFFGDQRISDIDLNRLVWDGSSSLSRMWLPKDRDAEQMGVYKPDLDAYDRYTKFEEWIEDNPNVSRQRMIEKLHEYDLDLEFDTETNRWKFRPEDMMVFFGLSGYASDKAIDFDSNSPWLWHVDGPDKDRIFDIYSTYVNYGGDVVKKSDKKVDNFKPGFFGKIFHGNKNSMYKGMIFMPMHDSKLATVASNHEIGSASEYRDIYNQANLKKQQQSIKANF</sequence>
<name>A0A8S5RU78_9CAUD</name>
<dbReference type="EMBL" id="BK059154">
    <property type="protein sequence ID" value="DAE92708.1"/>
    <property type="molecule type" value="Genomic_DNA"/>
</dbReference>
<reference evidence="2" key="1">
    <citation type="journal article" date="2021" name="Proc. Natl. Acad. Sci. U.S.A.">
        <title>A Catalog of Tens of Thousands of Viruses from Human Metagenomes Reveals Hidden Associations with Chronic Diseases.</title>
        <authorList>
            <person name="Tisza M.J."/>
            <person name="Buck C.B."/>
        </authorList>
    </citation>
    <scope>NUCLEOTIDE SEQUENCE</scope>
    <source>
        <strain evidence="2">Ctw1L9</strain>
    </source>
</reference>
<proteinExistence type="predicted"/>
<accession>A0A8S5RU78</accession>
<evidence type="ECO:0000256" key="1">
    <source>
        <dbReference type="SAM" id="MobiDB-lite"/>
    </source>
</evidence>
<feature type="region of interest" description="Disordered" evidence="1">
    <location>
        <begin position="316"/>
        <end position="343"/>
    </location>
</feature>
<protein>
    <submittedName>
        <fullName evidence="2">Uncharacterized protein</fullName>
    </submittedName>
</protein>